<sequence length="82" mass="9290">MAWIDMVDEDKAEGKLKEVYERITGGGSSRVAHILKVHSLNPQVLEDHLNLYKTIMFASSNISRKQREMVATVVSAINDCHY</sequence>
<dbReference type="Pfam" id="PF02627">
    <property type="entry name" value="CMD"/>
    <property type="match status" value="1"/>
</dbReference>
<dbReference type="AlphaFoldDB" id="A0A931F568"/>
<keyword evidence="3" id="KW-1185">Reference proteome</keyword>
<comment type="caution">
    <text evidence="2">The sequence shown here is derived from an EMBL/GenBank/DDBJ whole genome shotgun (WGS) entry which is preliminary data.</text>
</comment>
<evidence type="ECO:0000313" key="3">
    <source>
        <dbReference type="Proteomes" id="UP000621436"/>
    </source>
</evidence>
<dbReference type="EMBL" id="JADPIE010000001">
    <property type="protein sequence ID" value="MBF8435565.1"/>
    <property type="molecule type" value="Genomic_DNA"/>
</dbReference>
<dbReference type="Gene3D" id="1.20.1290.10">
    <property type="entry name" value="AhpD-like"/>
    <property type="match status" value="1"/>
</dbReference>
<name>A0A931F568_9FIRM</name>
<feature type="domain" description="Carboxymuconolactone decarboxylase-like" evidence="1">
    <location>
        <begin position="45"/>
        <end position="82"/>
    </location>
</feature>
<dbReference type="Proteomes" id="UP000621436">
    <property type="component" value="Unassembled WGS sequence"/>
</dbReference>
<evidence type="ECO:0000259" key="1">
    <source>
        <dbReference type="Pfam" id="PF02627"/>
    </source>
</evidence>
<dbReference type="SUPFAM" id="SSF69118">
    <property type="entry name" value="AhpD-like"/>
    <property type="match status" value="1"/>
</dbReference>
<gene>
    <name evidence="2" type="ORF">I0Q91_00605</name>
</gene>
<protein>
    <submittedName>
        <fullName evidence="2">Carboxymuconolactone decarboxylase family protein</fullName>
    </submittedName>
</protein>
<dbReference type="InterPro" id="IPR003779">
    <property type="entry name" value="CMD-like"/>
</dbReference>
<dbReference type="GO" id="GO:0051920">
    <property type="term" value="F:peroxiredoxin activity"/>
    <property type="evidence" value="ECO:0007669"/>
    <property type="project" value="InterPro"/>
</dbReference>
<dbReference type="InterPro" id="IPR029032">
    <property type="entry name" value="AhpD-like"/>
</dbReference>
<organism evidence="2 3">
    <name type="scientific">Halonatronomonas betaini</name>
    <dbReference type="NCBI Taxonomy" id="2778430"/>
    <lineage>
        <taxon>Bacteria</taxon>
        <taxon>Bacillati</taxon>
        <taxon>Bacillota</taxon>
        <taxon>Clostridia</taxon>
        <taxon>Halanaerobiales</taxon>
        <taxon>Halarsenatibacteraceae</taxon>
        <taxon>Halonatronomonas</taxon>
    </lineage>
</organism>
<evidence type="ECO:0000313" key="2">
    <source>
        <dbReference type="EMBL" id="MBF8435565.1"/>
    </source>
</evidence>
<reference evidence="2" key="1">
    <citation type="submission" date="2020-11" db="EMBL/GenBank/DDBJ databases">
        <title>Halonatronomonas betainensis gen. nov., sp. nov. a novel haloalkaliphilic representative of the family Halanaerobiacae capable of betaine degradation.</title>
        <authorList>
            <person name="Boltyanskaya Y."/>
            <person name="Kevbrin V."/>
            <person name="Detkova E."/>
            <person name="Grouzdev D.S."/>
            <person name="Koziaeva V."/>
            <person name="Zhilina T."/>
        </authorList>
    </citation>
    <scope>NUCLEOTIDE SEQUENCE</scope>
    <source>
        <strain evidence="2">Z-7014</strain>
    </source>
</reference>
<accession>A0A931F568</accession>
<proteinExistence type="predicted"/>